<feature type="transmembrane region" description="Helical" evidence="1">
    <location>
        <begin position="20"/>
        <end position="40"/>
    </location>
</feature>
<keyword evidence="1" id="KW-1133">Transmembrane helix</keyword>
<evidence type="ECO:0000313" key="2">
    <source>
        <dbReference type="EMBL" id="CAF1793326.1"/>
    </source>
</evidence>
<name>A0A816JBK9_BRANA</name>
<evidence type="ECO:0000256" key="1">
    <source>
        <dbReference type="SAM" id="Phobius"/>
    </source>
</evidence>
<dbReference type="AlphaFoldDB" id="A0A816JBK9"/>
<protein>
    <submittedName>
        <fullName evidence="2">(rape) hypothetical protein</fullName>
    </submittedName>
</protein>
<proteinExistence type="predicted"/>
<organism evidence="2">
    <name type="scientific">Brassica napus</name>
    <name type="common">Rape</name>
    <dbReference type="NCBI Taxonomy" id="3708"/>
    <lineage>
        <taxon>Eukaryota</taxon>
        <taxon>Viridiplantae</taxon>
        <taxon>Streptophyta</taxon>
        <taxon>Embryophyta</taxon>
        <taxon>Tracheophyta</taxon>
        <taxon>Spermatophyta</taxon>
        <taxon>Magnoliopsida</taxon>
        <taxon>eudicotyledons</taxon>
        <taxon>Gunneridae</taxon>
        <taxon>Pentapetalae</taxon>
        <taxon>rosids</taxon>
        <taxon>malvids</taxon>
        <taxon>Brassicales</taxon>
        <taxon>Brassicaceae</taxon>
        <taxon>Brassiceae</taxon>
        <taxon>Brassica</taxon>
    </lineage>
</organism>
<sequence>MLWPPERNSLIGYVISNYPIFSSLLLHFVLLQLLNLLFIVNS</sequence>
<gene>
    <name evidence="2" type="ORF">DARMORV10_C09P74640.1</name>
</gene>
<reference evidence="2" key="1">
    <citation type="submission" date="2021-01" db="EMBL/GenBank/DDBJ databases">
        <authorList>
            <consortium name="Genoscope - CEA"/>
            <person name="William W."/>
        </authorList>
    </citation>
    <scope>NUCLEOTIDE SEQUENCE</scope>
</reference>
<dbReference type="Proteomes" id="UP001295469">
    <property type="component" value="Chromosome C09"/>
</dbReference>
<dbReference type="EMBL" id="HG994373">
    <property type="protein sequence ID" value="CAF1793326.1"/>
    <property type="molecule type" value="Genomic_DNA"/>
</dbReference>
<keyword evidence="1" id="KW-0812">Transmembrane</keyword>
<accession>A0A816JBK9</accession>
<keyword evidence="1" id="KW-0472">Membrane</keyword>